<keyword evidence="1" id="KW-0732">Signal</keyword>
<dbReference type="Proteomes" id="UP000261082">
    <property type="component" value="Unassembled WGS sequence"/>
</dbReference>
<feature type="signal peptide" evidence="1">
    <location>
        <begin position="1"/>
        <end position="24"/>
    </location>
</feature>
<accession>A0A3E1Q8N2</accession>
<dbReference type="RefSeq" id="WP_117160424.1">
    <property type="nucleotide sequence ID" value="NZ_QVID01000002.1"/>
</dbReference>
<dbReference type="OrthoDB" id="1467687at2"/>
<evidence type="ECO:0000259" key="2">
    <source>
        <dbReference type="Pfam" id="PF13767"/>
    </source>
</evidence>
<feature type="domain" description="DUF4168" evidence="2">
    <location>
        <begin position="38"/>
        <end position="148"/>
    </location>
</feature>
<reference evidence="3 4" key="1">
    <citation type="journal article" date="2007" name="Int. J. Syst. Evol. Microbiol.">
        <title>Marixanthomonas ophiurae gen. nov., sp. nov., a marine bacterium of the family Flavobacteriaceae isolated from a deep-sea brittle star.</title>
        <authorList>
            <person name="Romanenko L.A."/>
            <person name="Uchino M."/>
            <person name="Frolova G.M."/>
            <person name="Mikhailov V.V."/>
        </authorList>
    </citation>
    <scope>NUCLEOTIDE SEQUENCE [LARGE SCALE GENOMIC DNA]</scope>
    <source>
        <strain evidence="3 4">KMM 3046</strain>
    </source>
</reference>
<evidence type="ECO:0000256" key="1">
    <source>
        <dbReference type="SAM" id="SignalP"/>
    </source>
</evidence>
<keyword evidence="4" id="KW-1185">Reference proteome</keyword>
<dbReference type="InterPro" id="IPR025433">
    <property type="entry name" value="DUF4168"/>
</dbReference>
<gene>
    <name evidence="3" type="ORF">DZ858_11115</name>
</gene>
<comment type="caution">
    <text evidence="3">The sequence shown here is derived from an EMBL/GenBank/DDBJ whole genome shotgun (WGS) entry which is preliminary data.</text>
</comment>
<dbReference type="EMBL" id="QVID01000002">
    <property type="protein sequence ID" value="RFN58478.1"/>
    <property type="molecule type" value="Genomic_DNA"/>
</dbReference>
<protein>
    <submittedName>
        <fullName evidence="3">DUF4168 domain-containing protein</fullName>
    </submittedName>
</protein>
<sequence length="161" mass="17924">MSRFKATTLVLFVTLLGGLSFAQAQDTMQPQQQSKVTDAELGKFAKAFQVVQMENQKAQQKMATVISDNGMEVERFSTIQQATANPNQNVDATDAEMKKHDAIMAEIKKMQPAIEAKMEKAVADSGISIERYQAIGTALQQDKSLQQRFQKMMMANTTQKQ</sequence>
<dbReference type="AlphaFoldDB" id="A0A3E1Q8N2"/>
<evidence type="ECO:0000313" key="4">
    <source>
        <dbReference type="Proteomes" id="UP000261082"/>
    </source>
</evidence>
<proteinExistence type="predicted"/>
<dbReference type="Pfam" id="PF13767">
    <property type="entry name" value="DUF4168"/>
    <property type="match status" value="1"/>
</dbReference>
<name>A0A3E1Q8N2_9FLAO</name>
<organism evidence="3 4">
    <name type="scientific">Marixanthomonas ophiurae</name>
    <dbReference type="NCBI Taxonomy" id="387659"/>
    <lineage>
        <taxon>Bacteria</taxon>
        <taxon>Pseudomonadati</taxon>
        <taxon>Bacteroidota</taxon>
        <taxon>Flavobacteriia</taxon>
        <taxon>Flavobacteriales</taxon>
        <taxon>Flavobacteriaceae</taxon>
        <taxon>Marixanthomonas</taxon>
    </lineage>
</organism>
<feature type="chain" id="PRO_5017608171" evidence="1">
    <location>
        <begin position="25"/>
        <end position="161"/>
    </location>
</feature>
<evidence type="ECO:0000313" key="3">
    <source>
        <dbReference type="EMBL" id="RFN58478.1"/>
    </source>
</evidence>